<feature type="active site" description="Charge relay system" evidence="12 13">
    <location>
        <position position="230"/>
    </location>
</feature>
<comment type="subcellular location">
    <subcellularLocation>
        <location evidence="2">Secreted</location>
        <location evidence="2">Extracellular space</location>
        <location evidence="2">Apoplast</location>
    </subcellularLocation>
</comment>
<keyword evidence="5" id="KW-0964">Secreted</keyword>
<dbReference type="GO" id="GO:0006508">
    <property type="term" value="P:proteolysis"/>
    <property type="evidence" value="ECO:0007669"/>
    <property type="project" value="UniProtKB-KW"/>
</dbReference>
<dbReference type="InterPro" id="IPR045051">
    <property type="entry name" value="SBT"/>
</dbReference>
<feature type="active site" description="Charge relay system" evidence="12 13">
    <location>
        <position position="554"/>
    </location>
</feature>
<dbReference type="PROSITE" id="PS51892">
    <property type="entry name" value="SUBTILASE"/>
    <property type="match status" value="1"/>
</dbReference>
<dbReference type="Gene3D" id="2.60.40.2310">
    <property type="match status" value="1"/>
</dbReference>
<evidence type="ECO:0000256" key="1">
    <source>
        <dbReference type="ARBA" id="ARBA00002076"/>
    </source>
</evidence>
<dbReference type="GO" id="GO:0009610">
    <property type="term" value="P:response to symbiotic fungus"/>
    <property type="evidence" value="ECO:0007669"/>
    <property type="project" value="UniProtKB-ARBA"/>
</dbReference>
<dbReference type="GO" id="GO:0009609">
    <property type="term" value="P:response to symbiotic bacterium"/>
    <property type="evidence" value="ECO:0007669"/>
    <property type="project" value="UniProtKB-ARBA"/>
</dbReference>
<dbReference type="FunFam" id="3.30.70.80:FF:000003">
    <property type="entry name" value="Subtilisin-like protease SBT1.9"/>
    <property type="match status" value="1"/>
</dbReference>
<dbReference type="AlphaFoldDB" id="A0AAV1XFJ2"/>
<comment type="function">
    <text evidence="1">Required for arbuscular mycorrhiza (AM) development during AM symbiosis with AM fungi (e.g. Glomeromycota intraradices).</text>
</comment>
<evidence type="ECO:0000256" key="12">
    <source>
        <dbReference type="PIRSR" id="PIRSR615500-1"/>
    </source>
</evidence>
<dbReference type="FunFam" id="3.40.50.200:FF:000006">
    <property type="entry name" value="Subtilisin-like protease SBT1.5"/>
    <property type="match status" value="1"/>
</dbReference>
<dbReference type="InterPro" id="IPR000209">
    <property type="entry name" value="Peptidase_S8/S53_dom"/>
</dbReference>
<evidence type="ECO:0000256" key="15">
    <source>
        <dbReference type="SAM" id="SignalP"/>
    </source>
</evidence>
<protein>
    <submittedName>
        <fullName evidence="20">Uncharacterized protein</fullName>
    </submittedName>
</protein>
<evidence type="ECO:0000313" key="20">
    <source>
        <dbReference type="EMBL" id="CAL0320257.1"/>
    </source>
</evidence>
<evidence type="ECO:0000256" key="4">
    <source>
        <dbReference type="ARBA" id="ARBA00022523"/>
    </source>
</evidence>
<dbReference type="InterPro" id="IPR037045">
    <property type="entry name" value="S8pro/Inhibitor_I9_sf"/>
</dbReference>
<dbReference type="GO" id="GO:0004252">
    <property type="term" value="F:serine-type endopeptidase activity"/>
    <property type="evidence" value="ECO:0007669"/>
    <property type="project" value="UniProtKB-UniRule"/>
</dbReference>
<evidence type="ECO:0000259" key="17">
    <source>
        <dbReference type="Pfam" id="PF02225"/>
    </source>
</evidence>
<name>A0AAV1XFJ2_LUPLU</name>
<keyword evidence="6 13" id="KW-0645">Protease</keyword>
<evidence type="ECO:0000256" key="11">
    <source>
        <dbReference type="ARBA" id="ARBA00023180"/>
    </source>
</evidence>
<evidence type="ECO:0000256" key="6">
    <source>
        <dbReference type="ARBA" id="ARBA00022670"/>
    </source>
</evidence>
<evidence type="ECO:0000256" key="10">
    <source>
        <dbReference type="ARBA" id="ARBA00023145"/>
    </source>
</evidence>
<evidence type="ECO:0000259" key="16">
    <source>
        <dbReference type="Pfam" id="PF00082"/>
    </source>
</evidence>
<dbReference type="Gene3D" id="3.40.50.200">
    <property type="entry name" value="Peptidase S8/S53 domain"/>
    <property type="match status" value="1"/>
</dbReference>
<accession>A0AAV1XFJ2</accession>
<dbReference type="SUPFAM" id="SSF52743">
    <property type="entry name" value="Subtilisin-like"/>
    <property type="match status" value="1"/>
</dbReference>
<feature type="region of interest" description="Disordered" evidence="14">
    <location>
        <begin position="216"/>
        <end position="236"/>
    </location>
</feature>
<evidence type="ECO:0000256" key="2">
    <source>
        <dbReference type="ARBA" id="ARBA00004271"/>
    </source>
</evidence>
<feature type="domain" description="Subtilisin-like protease fibronectin type-III" evidence="19">
    <location>
        <begin position="669"/>
        <end position="765"/>
    </location>
</feature>
<dbReference type="Pfam" id="PF17766">
    <property type="entry name" value="fn3_6"/>
    <property type="match status" value="1"/>
</dbReference>
<feature type="domain" description="Inhibitor I9" evidence="18">
    <location>
        <begin position="33"/>
        <end position="116"/>
    </location>
</feature>
<dbReference type="InterPro" id="IPR015500">
    <property type="entry name" value="Peptidase_S8_subtilisin-rel"/>
</dbReference>
<feature type="domain" description="Peptidase S8/S53" evidence="16">
    <location>
        <begin position="148"/>
        <end position="593"/>
    </location>
</feature>
<evidence type="ECO:0000256" key="13">
    <source>
        <dbReference type="PROSITE-ProRule" id="PRU01240"/>
    </source>
</evidence>
<evidence type="ECO:0000256" key="9">
    <source>
        <dbReference type="ARBA" id="ARBA00022825"/>
    </source>
</evidence>
<dbReference type="CDD" id="cd02120">
    <property type="entry name" value="PA_subtilisin_like"/>
    <property type="match status" value="1"/>
</dbReference>
<feature type="chain" id="PRO_5043348466" evidence="15">
    <location>
        <begin position="26"/>
        <end position="771"/>
    </location>
</feature>
<dbReference type="GO" id="GO:0048046">
    <property type="term" value="C:apoplast"/>
    <property type="evidence" value="ECO:0007669"/>
    <property type="project" value="UniProtKB-SubCell"/>
</dbReference>
<evidence type="ECO:0000259" key="18">
    <source>
        <dbReference type="Pfam" id="PF05922"/>
    </source>
</evidence>
<dbReference type="PANTHER" id="PTHR10795">
    <property type="entry name" value="PROPROTEIN CONVERTASE SUBTILISIN/KEXIN"/>
    <property type="match status" value="1"/>
</dbReference>
<reference evidence="20 21" key="1">
    <citation type="submission" date="2024-03" db="EMBL/GenBank/DDBJ databases">
        <authorList>
            <person name="Martinez-Hernandez J."/>
        </authorList>
    </citation>
    <scope>NUCLEOTIDE SEQUENCE [LARGE SCALE GENOMIC DNA]</scope>
</reference>
<dbReference type="InterPro" id="IPR036852">
    <property type="entry name" value="Peptidase_S8/S53_dom_sf"/>
</dbReference>
<evidence type="ECO:0000259" key="19">
    <source>
        <dbReference type="Pfam" id="PF17766"/>
    </source>
</evidence>
<evidence type="ECO:0000313" key="21">
    <source>
        <dbReference type="Proteomes" id="UP001497480"/>
    </source>
</evidence>
<dbReference type="PROSITE" id="PS00138">
    <property type="entry name" value="SUBTILASE_SER"/>
    <property type="match status" value="1"/>
</dbReference>
<evidence type="ECO:0000256" key="7">
    <source>
        <dbReference type="ARBA" id="ARBA00022729"/>
    </source>
</evidence>
<dbReference type="Pfam" id="PF00082">
    <property type="entry name" value="Peptidase_S8"/>
    <property type="match status" value="1"/>
</dbReference>
<keyword evidence="11" id="KW-0325">Glycoprotein</keyword>
<dbReference type="SUPFAM" id="SSF54897">
    <property type="entry name" value="Protease propeptides/inhibitors"/>
    <property type="match status" value="1"/>
</dbReference>
<dbReference type="FunFam" id="3.50.30.30:FF:000005">
    <property type="entry name" value="subtilisin-like protease SBT1.5"/>
    <property type="match status" value="1"/>
</dbReference>
<organism evidence="20 21">
    <name type="scientific">Lupinus luteus</name>
    <name type="common">European yellow lupine</name>
    <dbReference type="NCBI Taxonomy" id="3873"/>
    <lineage>
        <taxon>Eukaryota</taxon>
        <taxon>Viridiplantae</taxon>
        <taxon>Streptophyta</taxon>
        <taxon>Embryophyta</taxon>
        <taxon>Tracheophyta</taxon>
        <taxon>Spermatophyta</taxon>
        <taxon>Magnoliopsida</taxon>
        <taxon>eudicotyledons</taxon>
        <taxon>Gunneridae</taxon>
        <taxon>Pentapetalae</taxon>
        <taxon>rosids</taxon>
        <taxon>fabids</taxon>
        <taxon>Fabales</taxon>
        <taxon>Fabaceae</taxon>
        <taxon>Papilionoideae</taxon>
        <taxon>50 kb inversion clade</taxon>
        <taxon>genistoids sensu lato</taxon>
        <taxon>core genistoids</taxon>
        <taxon>Genisteae</taxon>
        <taxon>Lupinus</taxon>
    </lineage>
</organism>
<comment type="similarity">
    <text evidence="3 13">Belongs to the peptidase S8 family.</text>
</comment>
<sequence>MSSISNTMSPFFVLIILSLLSLSSSTSLDSKSTYIVHTKHQNKPDIYSTHQEWYTATLSSLSTTDSDSDSNSNPLLYTYTTAYNGFAASLTSQQVDELLKSDSVIGIYKDTLYQLHTTRTPEFLGLETHSGLPIGLINETLYKGLYDIIIGVLDTGVWPESKSFDDTGFPDIPKRWRGKCESGKDFASSLCNKKLIGARSFSKGFSMAMKNKNDEGSEIISNSPRDTEGHGTHTATTAAGSRVTNASFFGYASGTAHGVAPQARIAAYKVCWKDGCSSVDILAGLQHAIEDGVDVLSLSLGGFSVPYFIDSIAIGTFAAIKRGIFVSASAGNSGPVAESVSNVAPWIATIGAGTLDRNFPAYAILGNKKKITGVSLYSGKGIGSTPLSLVYNKSSNLCMPGSLDPKLVQGKVVVCDRGSNGRVAKGVVVKKAGGVGMVLANTKENGEESIADKHVLPTVAVGKIAGDKIRKYAGSDPNPTVVLSFGGTVLDVKPTPVVAAFSSRGPNTVTPQILKPDIIGPGVNILAGWTGFVEPSMLTTDAPTSPFNIISGTSMSCPHISGLAALLKATHPKWSPSAIKSALITTAYTLDNTNNTIHDALDGAASTPWAYGAGHVNPQKALSPGLVYDASTNEYITFLCSLNYTLDTVKTIVQDPNVNCSRKFSDPGQLNYPSFSIIFGSNKRVTRYTRTLTNVGDAYSVYNVAVDGPSAINITVKPSRLVFRKVLQKRRYTVTFVSKKDVALKDAFGSITWSNSQHQVKSPVAFTWSKE</sequence>
<feature type="active site" description="Charge relay system" evidence="12 13">
    <location>
        <position position="154"/>
    </location>
</feature>
<evidence type="ECO:0000256" key="14">
    <source>
        <dbReference type="SAM" id="MobiDB-lite"/>
    </source>
</evidence>
<comment type="caution">
    <text evidence="20">The sequence shown here is derived from an EMBL/GenBank/DDBJ whole genome shotgun (WGS) entry which is preliminary data.</text>
</comment>
<keyword evidence="10" id="KW-0865">Zymogen</keyword>
<dbReference type="InterPro" id="IPR003137">
    <property type="entry name" value="PA_domain"/>
</dbReference>
<dbReference type="InterPro" id="IPR034197">
    <property type="entry name" value="Peptidases_S8_3"/>
</dbReference>
<dbReference type="InterPro" id="IPR010259">
    <property type="entry name" value="S8pro/Inhibitor_I9"/>
</dbReference>
<dbReference type="Pfam" id="PF05922">
    <property type="entry name" value="Inhibitor_I9"/>
    <property type="match status" value="1"/>
</dbReference>
<keyword evidence="7 15" id="KW-0732">Signal</keyword>
<dbReference type="PRINTS" id="PR00723">
    <property type="entry name" value="SUBTILISIN"/>
</dbReference>
<dbReference type="FunFam" id="2.60.40.2310:FF:000001">
    <property type="entry name" value="Subtilisin-like protease SBT1.5"/>
    <property type="match status" value="1"/>
</dbReference>
<evidence type="ECO:0000256" key="5">
    <source>
        <dbReference type="ARBA" id="ARBA00022525"/>
    </source>
</evidence>
<dbReference type="GO" id="GO:0048731">
    <property type="term" value="P:system development"/>
    <property type="evidence" value="ECO:0007669"/>
    <property type="project" value="UniProtKB-ARBA"/>
</dbReference>
<gene>
    <name evidence="20" type="ORF">LLUT_LOCUS21317</name>
</gene>
<feature type="domain" description="PA" evidence="17">
    <location>
        <begin position="388"/>
        <end position="469"/>
    </location>
</feature>
<dbReference type="EMBL" id="CAXHTB010000014">
    <property type="protein sequence ID" value="CAL0320257.1"/>
    <property type="molecule type" value="Genomic_DNA"/>
</dbReference>
<keyword evidence="21" id="KW-1185">Reference proteome</keyword>
<keyword evidence="4" id="KW-0052">Apoplast</keyword>
<dbReference type="InterPro" id="IPR041469">
    <property type="entry name" value="Subtilisin-like_FN3"/>
</dbReference>
<proteinExistence type="inferred from homology"/>
<keyword evidence="9 13" id="KW-0720">Serine protease</keyword>
<keyword evidence="8 13" id="KW-0378">Hydrolase</keyword>
<dbReference type="Gene3D" id="3.30.70.80">
    <property type="entry name" value="Peptidase S8 propeptide/proteinase inhibitor I9"/>
    <property type="match status" value="1"/>
</dbReference>
<dbReference type="Gene3D" id="3.50.30.30">
    <property type="match status" value="1"/>
</dbReference>
<dbReference type="InterPro" id="IPR023828">
    <property type="entry name" value="Peptidase_S8_Ser-AS"/>
</dbReference>
<dbReference type="Pfam" id="PF02225">
    <property type="entry name" value="PA"/>
    <property type="match status" value="1"/>
</dbReference>
<feature type="signal peptide" evidence="15">
    <location>
        <begin position="1"/>
        <end position="25"/>
    </location>
</feature>
<evidence type="ECO:0000256" key="3">
    <source>
        <dbReference type="ARBA" id="ARBA00011073"/>
    </source>
</evidence>
<dbReference type="Proteomes" id="UP001497480">
    <property type="component" value="Unassembled WGS sequence"/>
</dbReference>
<dbReference type="CDD" id="cd04852">
    <property type="entry name" value="Peptidases_S8_3"/>
    <property type="match status" value="1"/>
</dbReference>
<evidence type="ECO:0000256" key="8">
    <source>
        <dbReference type="ARBA" id="ARBA00022801"/>
    </source>
</evidence>